<dbReference type="Gene3D" id="3.40.50.300">
    <property type="entry name" value="P-loop containing nucleotide triphosphate hydrolases"/>
    <property type="match status" value="2"/>
</dbReference>
<dbReference type="Pfam" id="PF01935">
    <property type="entry name" value="DUF87"/>
    <property type="match status" value="1"/>
</dbReference>
<dbReference type="GO" id="GO:0043138">
    <property type="term" value="F:3'-5' DNA helicase activity"/>
    <property type="evidence" value="ECO:0007669"/>
    <property type="project" value="UniProtKB-EC"/>
</dbReference>
<dbReference type="InterPro" id="IPR018538">
    <property type="entry name" value="HerA_barrel_dom"/>
</dbReference>
<evidence type="ECO:0000259" key="12">
    <source>
        <dbReference type="Pfam" id="PF01935"/>
    </source>
</evidence>
<evidence type="ECO:0000256" key="3">
    <source>
        <dbReference type="ARBA" id="ARBA00022801"/>
    </source>
</evidence>
<evidence type="ECO:0000256" key="11">
    <source>
        <dbReference type="SAM" id="MobiDB-lite"/>
    </source>
</evidence>
<accession>A0A7C2YTT7</accession>
<comment type="catalytic activity">
    <reaction evidence="8">
        <text>Couples ATP hydrolysis with the unwinding of duplex DNA by translocating in the 3'-5' direction.</text>
        <dbReference type="EC" id="5.6.2.4"/>
    </reaction>
</comment>
<organism evidence="15">
    <name type="scientific">Fervidicoccus fontis</name>
    <dbReference type="NCBI Taxonomy" id="683846"/>
    <lineage>
        <taxon>Archaea</taxon>
        <taxon>Thermoproteota</taxon>
        <taxon>Thermoprotei</taxon>
        <taxon>Fervidicoccales</taxon>
        <taxon>Fervidicoccaceae</taxon>
        <taxon>Fervidicoccus</taxon>
    </lineage>
</organism>
<evidence type="ECO:0000256" key="9">
    <source>
        <dbReference type="ARBA" id="ARBA00048954"/>
    </source>
</evidence>
<dbReference type="GO" id="GO:0005524">
    <property type="term" value="F:ATP binding"/>
    <property type="evidence" value="ECO:0007669"/>
    <property type="project" value="UniProtKB-KW"/>
</dbReference>
<evidence type="ECO:0000259" key="13">
    <source>
        <dbReference type="Pfam" id="PF05872"/>
    </source>
</evidence>
<proteinExistence type="inferred from homology"/>
<name>A0A7C2YTT7_9CREN</name>
<dbReference type="Pfam" id="PF05872">
    <property type="entry name" value="HerA_C"/>
    <property type="match status" value="1"/>
</dbReference>
<protein>
    <submittedName>
        <fullName evidence="15">ATP-binding protein</fullName>
    </submittedName>
</protein>
<feature type="domain" description="Helicase HerA barrel" evidence="14">
    <location>
        <begin position="23"/>
        <end position="96"/>
    </location>
</feature>
<dbReference type="EMBL" id="DSFE01000096">
    <property type="protein sequence ID" value="HEU98118.1"/>
    <property type="molecule type" value="Genomic_DNA"/>
</dbReference>
<keyword evidence="6" id="KW-0238">DNA-binding</keyword>
<evidence type="ECO:0000256" key="6">
    <source>
        <dbReference type="ARBA" id="ARBA00023125"/>
    </source>
</evidence>
<evidence type="ECO:0000256" key="1">
    <source>
        <dbReference type="ARBA" id="ARBA00007816"/>
    </source>
</evidence>
<evidence type="ECO:0000259" key="14">
    <source>
        <dbReference type="Pfam" id="PF09378"/>
    </source>
</evidence>
<evidence type="ECO:0000256" key="5">
    <source>
        <dbReference type="ARBA" id="ARBA00022840"/>
    </source>
</evidence>
<feature type="compositionally biased region" description="Acidic residues" evidence="11">
    <location>
        <begin position="327"/>
        <end position="338"/>
    </location>
</feature>
<keyword evidence="2" id="KW-0547">Nucleotide-binding</keyword>
<dbReference type="Proteomes" id="UP000885664">
    <property type="component" value="Unassembled WGS sequence"/>
</dbReference>
<dbReference type="InterPro" id="IPR008571">
    <property type="entry name" value="HerA-like"/>
</dbReference>
<keyword evidence="5 15" id="KW-0067">ATP-binding</keyword>
<comment type="catalytic activity">
    <reaction evidence="10">
        <text>ATP + H2O = ADP + phosphate + H(+)</text>
        <dbReference type="Rhea" id="RHEA:13065"/>
        <dbReference type="ChEBI" id="CHEBI:15377"/>
        <dbReference type="ChEBI" id="CHEBI:15378"/>
        <dbReference type="ChEBI" id="CHEBI:30616"/>
        <dbReference type="ChEBI" id="CHEBI:43474"/>
        <dbReference type="ChEBI" id="CHEBI:456216"/>
        <dbReference type="EC" id="5.6.2.4"/>
    </reaction>
</comment>
<dbReference type="InterPro" id="IPR027417">
    <property type="entry name" value="P-loop_NTPase"/>
</dbReference>
<dbReference type="AlphaFoldDB" id="A0A7C2YTT7"/>
<feature type="region of interest" description="Disordered" evidence="11">
    <location>
        <begin position="315"/>
        <end position="338"/>
    </location>
</feature>
<dbReference type="PANTHER" id="PTHR42957">
    <property type="entry name" value="HELICASE MJ1565-RELATED"/>
    <property type="match status" value="1"/>
</dbReference>
<dbReference type="PANTHER" id="PTHR42957:SF1">
    <property type="entry name" value="HELICASE MJ1565-RELATED"/>
    <property type="match status" value="1"/>
</dbReference>
<keyword evidence="4" id="KW-0347">Helicase</keyword>
<dbReference type="GO" id="GO:0003677">
    <property type="term" value="F:DNA binding"/>
    <property type="evidence" value="ECO:0007669"/>
    <property type="project" value="UniProtKB-KW"/>
</dbReference>
<evidence type="ECO:0000256" key="4">
    <source>
        <dbReference type="ARBA" id="ARBA00022806"/>
    </source>
</evidence>
<dbReference type="GO" id="GO:0016787">
    <property type="term" value="F:hydrolase activity"/>
    <property type="evidence" value="ECO:0007669"/>
    <property type="project" value="UniProtKB-KW"/>
</dbReference>
<evidence type="ECO:0000313" key="15">
    <source>
        <dbReference type="EMBL" id="HEU98118.1"/>
    </source>
</evidence>
<comment type="caution">
    <text evidence="15">The sequence shown here is derived from an EMBL/GenBank/DDBJ whole genome shotgun (WGS) entry which is preliminary data.</text>
</comment>
<feature type="domain" description="Helicase HerA-like C-terminal" evidence="13">
    <location>
        <begin position="433"/>
        <end position="528"/>
    </location>
</feature>
<dbReference type="InterPro" id="IPR033186">
    <property type="entry name" value="HerA_C"/>
</dbReference>
<reference evidence="15" key="1">
    <citation type="journal article" date="2020" name="mSystems">
        <title>Genome- and Community-Level Interaction Insights into Carbon Utilization and Element Cycling Functions of Hydrothermarchaeota in Hydrothermal Sediment.</title>
        <authorList>
            <person name="Zhou Z."/>
            <person name="Liu Y."/>
            <person name="Xu W."/>
            <person name="Pan J."/>
            <person name="Luo Z.H."/>
            <person name="Li M."/>
        </authorList>
    </citation>
    <scope>NUCLEOTIDE SEQUENCE [LARGE SCALE GENOMIC DNA]</scope>
    <source>
        <strain evidence="15">SpSt-1259</strain>
    </source>
</reference>
<feature type="domain" description="Helicase HerA central" evidence="12">
    <location>
        <begin position="161"/>
        <end position="412"/>
    </location>
</feature>
<dbReference type="InterPro" id="IPR002789">
    <property type="entry name" value="HerA_central"/>
</dbReference>
<sequence>MERDQDLELERGFEIRETEMEEIGYVIGESTPFKVIMLSKTPPKVGEYVIVKHDEDYLLGMVEESIAGNPFIPEDMTNLSSFENWRKIVEARNYTRGGIRILTKITPLLKGKRFEPTRTPPKPSYQVFRASDEVLRKIFLPPGLSGDDPYYYSETERKGYVRIGVLANHQNVPVYINVDSLVSRHAAILAVTGAGKSNTVSVLAERMVEGLGATVLLFDMHSEYSRSEIAEDRKNVIKPKINPLTLTIWELQKLAKIREDAIKQQSVLRYIYKSAKSHIAEIAKERPEELVKFDVIEYMIKVLECLDYFSEKKPEKRRNGKPRLSSEEEEEEFPNEECGDLKDVPKKLEKDVILNVANKLEDLKDVYKDVLSNIARKSVQEIVLPGHLNIVDLGEIDDVGSDVIASYLLRRILEERKAYLRSDGIEGYPVPVYIFLEEAHILVPKESESLTKEVVSRIAREGRKFGVGICLVSQRPKSIDESSLSQTNNKIILKIVEPNDLRYVQNSSELLSDELLKMLPSLRTGEAILLGEFTKLPALVKIDEHRGKGVGRDLNVAELWLNRRREEVSPEESRREIEEMMYKGGDL</sequence>
<comment type="similarity">
    <text evidence="1">Belongs to the HerA family.</text>
</comment>
<dbReference type="GO" id="GO:0043139">
    <property type="term" value="F:5'-3' DNA helicase activity"/>
    <property type="evidence" value="ECO:0007669"/>
    <property type="project" value="UniProtKB-EC"/>
</dbReference>
<evidence type="ECO:0000256" key="7">
    <source>
        <dbReference type="ARBA" id="ARBA00023235"/>
    </source>
</evidence>
<comment type="catalytic activity">
    <reaction evidence="9">
        <text>ATP + H2O = ADP + phosphate + H(+)</text>
        <dbReference type="Rhea" id="RHEA:13065"/>
        <dbReference type="ChEBI" id="CHEBI:15377"/>
        <dbReference type="ChEBI" id="CHEBI:15378"/>
        <dbReference type="ChEBI" id="CHEBI:30616"/>
        <dbReference type="ChEBI" id="CHEBI:43474"/>
        <dbReference type="ChEBI" id="CHEBI:456216"/>
        <dbReference type="EC" id="5.6.2.3"/>
    </reaction>
</comment>
<dbReference type="Pfam" id="PF09378">
    <property type="entry name" value="HAS-barrel"/>
    <property type="match status" value="1"/>
</dbReference>
<dbReference type="SUPFAM" id="SSF52540">
    <property type="entry name" value="P-loop containing nucleoside triphosphate hydrolases"/>
    <property type="match status" value="1"/>
</dbReference>
<evidence type="ECO:0000256" key="10">
    <source>
        <dbReference type="ARBA" id="ARBA00048988"/>
    </source>
</evidence>
<gene>
    <name evidence="15" type="ORF">ENO36_04630</name>
</gene>
<keyword evidence="3" id="KW-0378">Hydrolase</keyword>
<evidence type="ECO:0000256" key="2">
    <source>
        <dbReference type="ARBA" id="ARBA00022741"/>
    </source>
</evidence>
<evidence type="ECO:0000256" key="8">
    <source>
        <dbReference type="ARBA" id="ARBA00034617"/>
    </source>
</evidence>
<keyword evidence="7" id="KW-0413">Isomerase</keyword>